<reference evidence="1 2" key="1">
    <citation type="journal article" date="2011" name="Stand. Genomic Sci.">
        <title>Complete genome sequence of Rhodospirillum rubrum type strain (S1).</title>
        <authorList>
            <person name="Munk A.C."/>
            <person name="Copeland A."/>
            <person name="Lucas S."/>
            <person name="Lapidus A."/>
            <person name="Del Rio T.G."/>
            <person name="Barry K."/>
            <person name="Detter J.C."/>
            <person name="Hammon N."/>
            <person name="Israni S."/>
            <person name="Pitluck S."/>
            <person name="Brettin T."/>
            <person name="Bruce D."/>
            <person name="Han C."/>
            <person name="Tapia R."/>
            <person name="Gilna P."/>
            <person name="Schmutz J."/>
            <person name="Larimer F."/>
            <person name="Land M."/>
            <person name="Kyrpides N.C."/>
            <person name="Mavromatis K."/>
            <person name="Richardson P."/>
            <person name="Rohde M."/>
            <person name="Goker M."/>
            <person name="Klenk H.P."/>
            <person name="Zhang Y."/>
            <person name="Roberts G.P."/>
            <person name="Reslewic S."/>
            <person name="Schwartz D.C."/>
        </authorList>
    </citation>
    <scope>NUCLEOTIDE SEQUENCE [LARGE SCALE GENOMIC DNA]</scope>
    <source>
        <strain evidence="2">ATCC 11170 / ATH 1.1.1 / DSM 467 / LMG 4362 / NCIMB 8255 / S1</strain>
    </source>
</reference>
<evidence type="ECO:0000313" key="2">
    <source>
        <dbReference type="Proteomes" id="UP000001929"/>
    </source>
</evidence>
<proteinExistence type="predicted"/>
<dbReference type="eggNOG" id="ENOG50334ZJ">
    <property type="taxonomic scope" value="Bacteria"/>
</dbReference>
<dbReference type="RefSeq" id="WP_011389245.1">
    <property type="nucleotide sequence ID" value="NC_007643.1"/>
</dbReference>
<dbReference type="AlphaFoldDB" id="Q2RUA3"/>
<dbReference type="KEGG" id="rru:Rru_A1491"/>
<accession>Q2RUA3</accession>
<dbReference type="EnsemblBacteria" id="ABC22292">
    <property type="protein sequence ID" value="ABC22292"/>
    <property type="gene ID" value="Rru_A1491"/>
</dbReference>
<name>Q2RUA3_RHORT</name>
<organism evidence="1 2">
    <name type="scientific">Rhodospirillum rubrum (strain ATCC 11170 / ATH 1.1.1 / DSM 467 / LMG 4362 / NCIMB 8255 / S1)</name>
    <dbReference type="NCBI Taxonomy" id="269796"/>
    <lineage>
        <taxon>Bacteria</taxon>
        <taxon>Pseudomonadati</taxon>
        <taxon>Pseudomonadota</taxon>
        <taxon>Alphaproteobacteria</taxon>
        <taxon>Rhodospirillales</taxon>
        <taxon>Rhodospirillaceae</taxon>
        <taxon>Rhodospirillum</taxon>
    </lineage>
</organism>
<dbReference type="EMBL" id="CP000230">
    <property type="protein sequence ID" value="ABC22292.1"/>
    <property type="molecule type" value="Genomic_DNA"/>
</dbReference>
<dbReference type="HOGENOM" id="CLU_1179485_0_0_5"/>
<protein>
    <submittedName>
        <fullName evidence="1">Uncharacterized protein</fullName>
    </submittedName>
</protein>
<gene>
    <name evidence="1" type="ordered locus">Rru_A1491</name>
</gene>
<dbReference type="PATRIC" id="fig|269796.9.peg.1563"/>
<dbReference type="STRING" id="269796.Rru_A1491"/>
<sequence>MPSEPRSAGAAKRAVVPGLAGLAVALILIGLALPRCLAAWNDRAGASVLWDLRAGKPAPESEVLAAAGQSLVASASRLPRGEALADGGYLLARAAESAADPARRVALSRSALAATERGLALAPANASAWARLAVLRVGAGDREGAAAALRLSFLAGPVVPALTASRLDLAFALLPALDGETRALLDRQIRITWILEPARIARLAEDRRLGFLIGRALDGVSEEDMILYRRAHPTP</sequence>
<dbReference type="Proteomes" id="UP000001929">
    <property type="component" value="Chromosome"/>
</dbReference>
<evidence type="ECO:0000313" key="1">
    <source>
        <dbReference type="EMBL" id="ABC22292.1"/>
    </source>
</evidence>
<keyword evidence="2" id="KW-1185">Reference proteome</keyword>